<gene>
    <name evidence="2" type="ORF">E5A73_09280</name>
</gene>
<keyword evidence="1" id="KW-0732">Signal</keyword>
<dbReference type="Proteomes" id="UP000306147">
    <property type="component" value="Unassembled WGS sequence"/>
</dbReference>
<evidence type="ECO:0000256" key="1">
    <source>
        <dbReference type="SAM" id="SignalP"/>
    </source>
</evidence>
<protein>
    <recommendedName>
        <fullName evidence="4">DUF1579 domain-containing protein</fullName>
    </recommendedName>
</protein>
<dbReference type="OrthoDB" id="9814791at2"/>
<proteinExistence type="predicted"/>
<evidence type="ECO:0000313" key="3">
    <source>
        <dbReference type="Proteomes" id="UP000306147"/>
    </source>
</evidence>
<organism evidence="2 3">
    <name type="scientific">Sphingomonas gei</name>
    <dbReference type="NCBI Taxonomy" id="1395960"/>
    <lineage>
        <taxon>Bacteria</taxon>
        <taxon>Pseudomonadati</taxon>
        <taxon>Pseudomonadota</taxon>
        <taxon>Alphaproteobacteria</taxon>
        <taxon>Sphingomonadales</taxon>
        <taxon>Sphingomonadaceae</taxon>
        <taxon>Sphingomonas</taxon>
    </lineage>
</organism>
<dbReference type="EMBL" id="SRXT01000003">
    <property type="protein sequence ID" value="TGX54419.1"/>
    <property type="molecule type" value="Genomic_DNA"/>
</dbReference>
<dbReference type="AlphaFoldDB" id="A0A4S1XD75"/>
<feature type="signal peptide" evidence="1">
    <location>
        <begin position="1"/>
        <end position="30"/>
    </location>
</feature>
<comment type="caution">
    <text evidence="2">The sequence shown here is derived from an EMBL/GenBank/DDBJ whole genome shotgun (WGS) entry which is preliminary data.</text>
</comment>
<accession>A0A4S1XD75</accession>
<keyword evidence="3" id="KW-1185">Reference proteome</keyword>
<evidence type="ECO:0000313" key="2">
    <source>
        <dbReference type="EMBL" id="TGX54419.1"/>
    </source>
</evidence>
<evidence type="ECO:0008006" key="4">
    <source>
        <dbReference type="Google" id="ProtNLM"/>
    </source>
</evidence>
<sequence length="198" mass="21406">MPIRPSARTRTPPHFSIALALAALSFPPHAASAQATPPAAAAARDGSHDFDWEIGSWTTELRYLPEPLTGSTRWVEYRGTTEVRALLGRRANIVELSVSGAAGRIEGVSLRLYNPQARQWTLNFASVRNGILTPPVTGAFDGKGRGTFYGLDTVGGRTVLVRFVISEVTARSARFEQASSPDGGATWEVNWIAVDTRD</sequence>
<name>A0A4S1XD75_9SPHN</name>
<reference evidence="2 3" key="1">
    <citation type="submission" date="2019-04" db="EMBL/GenBank/DDBJ databases">
        <title>Sphingomonas psychrotolerans sp. nov., isolated from soil in the Tianshan Mountains, Xinjiang, China.</title>
        <authorList>
            <person name="Luo Y."/>
            <person name="Sheng H."/>
        </authorList>
    </citation>
    <scope>NUCLEOTIDE SEQUENCE [LARGE SCALE GENOMIC DNA]</scope>
    <source>
        <strain evidence="2 3">ZFGT-11</strain>
    </source>
</reference>
<feature type="chain" id="PRO_5020570013" description="DUF1579 domain-containing protein" evidence="1">
    <location>
        <begin position="31"/>
        <end position="198"/>
    </location>
</feature>